<proteinExistence type="predicted"/>
<evidence type="ECO:0000313" key="2">
    <source>
        <dbReference type="EMBL" id="GIY71972.1"/>
    </source>
</evidence>
<dbReference type="EMBL" id="BPLR01014877">
    <property type="protein sequence ID" value="GIY71972.1"/>
    <property type="molecule type" value="Genomic_DNA"/>
</dbReference>
<protein>
    <submittedName>
        <fullName evidence="2">Uncharacterized protein</fullName>
    </submittedName>
</protein>
<organism evidence="2 3">
    <name type="scientific">Caerostris extrusa</name>
    <name type="common">Bark spider</name>
    <name type="synonym">Caerostris bankana</name>
    <dbReference type="NCBI Taxonomy" id="172846"/>
    <lineage>
        <taxon>Eukaryota</taxon>
        <taxon>Metazoa</taxon>
        <taxon>Ecdysozoa</taxon>
        <taxon>Arthropoda</taxon>
        <taxon>Chelicerata</taxon>
        <taxon>Arachnida</taxon>
        <taxon>Araneae</taxon>
        <taxon>Araneomorphae</taxon>
        <taxon>Entelegynae</taxon>
        <taxon>Araneoidea</taxon>
        <taxon>Araneidae</taxon>
        <taxon>Caerostris</taxon>
    </lineage>
</organism>
<feature type="compositionally biased region" description="Basic and acidic residues" evidence="1">
    <location>
        <begin position="32"/>
        <end position="46"/>
    </location>
</feature>
<feature type="compositionally biased region" description="Basic and acidic residues" evidence="1">
    <location>
        <begin position="8"/>
        <end position="20"/>
    </location>
</feature>
<accession>A0AAV4VNR7</accession>
<gene>
    <name evidence="2" type="ORF">CEXT_568151</name>
</gene>
<sequence length="114" mass="13272">MDGAFRNGMHENSVEAEQRIKWSQRLPSMRTRTKEQAHPTRGKIFPEEKKVEYFPSQQTRKNISKGSHPLPTFSSLTETLNLGFGTKRRSQNGIWYDPNPISKILPFKMPVLNW</sequence>
<evidence type="ECO:0000256" key="1">
    <source>
        <dbReference type="SAM" id="MobiDB-lite"/>
    </source>
</evidence>
<name>A0AAV4VNR7_CAEEX</name>
<dbReference type="AlphaFoldDB" id="A0AAV4VNR7"/>
<comment type="caution">
    <text evidence="2">The sequence shown here is derived from an EMBL/GenBank/DDBJ whole genome shotgun (WGS) entry which is preliminary data.</text>
</comment>
<dbReference type="Proteomes" id="UP001054945">
    <property type="component" value="Unassembled WGS sequence"/>
</dbReference>
<evidence type="ECO:0000313" key="3">
    <source>
        <dbReference type="Proteomes" id="UP001054945"/>
    </source>
</evidence>
<keyword evidence="3" id="KW-1185">Reference proteome</keyword>
<reference evidence="2 3" key="1">
    <citation type="submission" date="2021-06" db="EMBL/GenBank/DDBJ databases">
        <title>Caerostris extrusa draft genome.</title>
        <authorList>
            <person name="Kono N."/>
            <person name="Arakawa K."/>
        </authorList>
    </citation>
    <scope>NUCLEOTIDE SEQUENCE [LARGE SCALE GENOMIC DNA]</scope>
</reference>
<feature type="region of interest" description="Disordered" evidence="1">
    <location>
        <begin position="1"/>
        <end position="46"/>
    </location>
</feature>